<dbReference type="EMBL" id="RBXL01000001">
    <property type="protein sequence ID" value="RKT44727.1"/>
    <property type="molecule type" value="Genomic_DNA"/>
</dbReference>
<proteinExistence type="predicted"/>
<feature type="transmembrane region" description="Helical" evidence="1">
    <location>
        <begin position="20"/>
        <end position="40"/>
    </location>
</feature>
<sequence length="206" mass="22553">MFFPVDDTTRRKARTPHELAMVNLIVFNLLIGVALLAGSMAEPDSMIGRYKWLAVSIPLALSLVLIGVTWMKSRRPGKDASWFAATHWRLAASRYRLILIAYLVCAAILSLALLGKPDETEIAEQLKTLPPAMQEMERHKIESQDMASAIWARIGVVPLLLAVMVTVMLESGALYQAGRGELPDALVARRPPPDGVIGSETEPPVA</sequence>
<comment type="caution">
    <text evidence="2">The sequence shown here is derived from an EMBL/GenBank/DDBJ whole genome shotgun (WGS) entry which is preliminary data.</text>
</comment>
<feature type="transmembrane region" description="Helical" evidence="1">
    <location>
        <begin position="52"/>
        <end position="71"/>
    </location>
</feature>
<name>A0A495V8N8_9GAMM</name>
<protein>
    <submittedName>
        <fullName evidence="2">Uncharacterized protein</fullName>
    </submittedName>
</protein>
<keyword evidence="1" id="KW-0812">Transmembrane</keyword>
<feature type="transmembrane region" description="Helical" evidence="1">
    <location>
        <begin position="97"/>
        <end position="115"/>
    </location>
</feature>
<dbReference type="OrthoDB" id="5762913at2"/>
<keyword evidence="3" id="KW-1185">Reference proteome</keyword>
<gene>
    <name evidence="2" type="ORF">BDD21_2126</name>
</gene>
<reference evidence="2 3" key="1">
    <citation type="submission" date="2018-10" db="EMBL/GenBank/DDBJ databases">
        <title>Genomic Encyclopedia of Archaeal and Bacterial Type Strains, Phase II (KMG-II): from individual species to whole genera.</title>
        <authorList>
            <person name="Goeker M."/>
        </authorList>
    </citation>
    <scope>NUCLEOTIDE SEQUENCE [LARGE SCALE GENOMIC DNA]</scope>
    <source>
        <strain evidence="2 3">DSM 235</strain>
    </source>
</reference>
<evidence type="ECO:0000313" key="3">
    <source>
        <dbReference type="Proteomes" id="UP000274556"/>
    </source>
</evidence>
<feature type="transmembrane region" description="Helical" evidence="1">
    <location>
        <begin position="150"/>
        <end position="169"/>
    </location>
</feature>
<dbReference type="RefSeq" id="WP_120797124.1">
    <property type="nucleotide sequence ID" value="NZ_RBXL01000001.1"/>
</dbReference>
<accession>A0A495V8N8</accession>
<dbReference type="Proteomes" id="UP000274556">
    <property type="component" value="Unassembled WGS sequence"/>
</dbReference>
<dbReference type="AlphaFoldDB" id="A0A495V8N8"/>
<organism evidence="2 3">
    <name type="scientific">Thiocapsa rosea</name>
    <dbReference type="NCBI Taxonomy" id="69360"/>
    <lineage>
        <taxon>Bacteria</taxon>
        <taxon>Pseudomonadati</taxon>
        <taxon>Pseudomonadota</taxon>
        <taxon>Gammaproteobacteria</taxon>
        <taxon>Chromatiales</taxon>
        <taxon>Chromatiaceae</taxon>
        <taxon>Thiocapsa</taxon>
    </lineage>
</organism>
<keyword evidence="1" id="KW-0472">Membrane</keyword>
<evidence type="ECO:0000313" key="2">
    <source>
        <dbReference type="EMBL" id="RKT44727.1"/>
    </source>
</evidence>
<evidence type="ECO:0000256" key="1">
    <source>
        <dbReference type="SAM" id="Phobius"/>
    </source>
</evidence>
<keyword evidence="1" id="KW-1133">Transmembrane helix</keyword>